<dbReference type="EMBL" id="CDMZ01002258">
    <property type="protein sequence ID" value="CEM41556.1"/>
    <property type="molecule type" value="Genomic_DNA"/>
</dbReference>
<feature type="compositionally biased region" description="Polar residues" evidence="4">
    <location>
        <begin position="354"/>
        <end position="363"/>
    </location>
</feature>
<feature type="compositionally biased region" description="Low complexity" evidence="4">
    <location>
        <begin position="331"/>
        <end position="353"/>
    </location>
</feature>
<dbReference type="AlphaFoldDB" id="A0A0G4HBY6"/>
<feature type="compositionally biased region" description="Pro residues" evidence="4">
    <location>
        <begin position="407"/>
        <end position="421"/>
    </location>
</feature>
<proteinExistence type="predicted"/>
<evidence type="ECO:0000313" key="6">
    <source>
        <dbReference type="EMBL" id="CEM41556.1"/>
    </source>
</evidence>
<evidence type="ECO:0000259" key="5">
    <source>
        <dbReference type="PROSITE" id="PS50102"/>
    </source>
</evidence>
<sequence>MPGDCPTVVPGGSSVSAEGTLLYPSSEEAVFSEEGEMQTVEVEGTVEEDDKLEESAHCSCCICSNGPLPWEADPNWRPARIAETMDAVRQLAPQVDASEMSFELQGFPYCPNQWGQAGEAELPQTMPKGKFGALGTNLFAFGLPIGWGREKLIEHFRVCGTIVSCRVIKDPKLKKSRGYGFVCFLDHKSTLRALQRLNGLEVGSGSFRKRLRVTIKLGEEKFFLAAMRECDREEKEKVANLDGDAADANTRDSEEKGKRKKRRGARKKAAEKKKAALAEEEAKAKTKELILPPALPPLNAFGRAEGSVEASRWFAEKTMIGGQSGREGREGSTPTRIGGTGSGSPPSAGRSTTLTPPENSLSHSADCCCDSSGSTQDEHQECAVENKVMRGAWGGAAQGNGVGWNGPIPPPPRGPLPPPQPQQSHTCTYQEQQHQGPPLLAAYPCKEQGKGNEIPQIEPQLQSAVAPPPCSSFDRTTTLFTPTPPVPPPSRPAPDPWRFKQPKQHPPMENPSWVAGGRRHHHPHACTVTQLE</sequence>
<gene>
    <name evidence="6" type="ORF">Cvel_26098</name>
</gene>
<dbReference type="SMART" id="SM00360">
    <property type="entry name" value="RRM"/>
    <property type="match status" value="1"/>
</dbReference>
<dbReference type="PANTHER" id="PTHR24012">
    <property type="entry name" value="RNA BINDING PROTEIN"/>
    <property type="match status" value="1"/>
</dbReference>
<evidence type="ECO:0000256" key="2">
    <source>
        <dbReference type="ARBA" id="ARBA00022884"/>
    </source>
</evidence>
<dbReference type="VEuPathDB" id="CryptoDB:Cvel_26098"/>
<feature type="region of interest" description="Disordered" evidence="4">
    <location>
        <begin position="236"/>
        <end position="284"/>
    </location>
</feature>
<dbReference type="PROSITE" id="PS50102">
    <property type="entry name" value="RRM"/>
    <property type="match status" value="1"/>
</dbReference>
<keyword evidence="2 3" id="KW-0694">RNA-binding</keyword>
<feature type="compositionally biased region" description="Basic residues" evidence="4">
    <location>
        <begin position="258"/>
        <end position="271"/>
    </location>
</feature>
<dbReference type="InterPro" id="IPR000504">
    <property type="entry name" value="RRM_dom"/>
</dbReference>
<protein>
    <recommendedName>
        <fullName evidence="5">RRM domain-containing protein</fullName>
    </recommendedName>
</protein>
<dbReference type="InterPro" id="IPR035979">
    <property type="entry name" value="RBD_domain_sf"/>
</dbReference>
<dbReference type="CDD" id="cd00590">
    <property type="entry name" value="RRM_SF"/>
    <property type="match status" value="1"/>
</dbReference>
<feature type="region of interest" description="Disordered" evidence="4">
    <location>
        <begin position="393"/>
        <end position="532"/>
    </location>
</feature>
<feature type="region of interest" description="Disordered" evidence="4">
    <location>
        <begin position="319"/>
        <end position="380"/>
    </location>
</feature>
<keyword evidence="1" id="KW-0677">Repeat</keyword>
<dbReference type="SUPFAM" id="SSF54928">
    <property type="entry name" value="RNA-binding domain, RBD"/>
    <property type="match status" value="1"/>
</dbReference>
<evidence type="ECO:0000256" key="1">
    <source>
        <dbReference type="ARBA" id="ARBA00022737"/>
    </source>
</evidence>
<evidence type="ECO:0000256" key="3">
    <source>
        <dbReference type="PROSITE-ProRule" id="PRU00176"/>
    </source>
</evidence>
<feature type="compositionally biased region" description="Gly residues" evidence="4">
    <location>
        <begin position="393"/>
        <end position="404"/>
    </location>
</feature>
<dbReference type="Pfam" id="PF00076">
    <property type="entry name" value="RRM_1"/>
    <property type="match status" value="1"/>
</dbReference>
<reference evidence="6" key="1">
    <citation type="submission" date="2014-11" db="EMBL/GenBank/DDBJ databases">
        <authorList>
            <person name="Otto D Thomas"/>
            <person name="Naeem Raeece"/>
        </authorList>
    </citation>
    <scope>NUCLEOTIDE SEQUENCE</scope>
</reference>
<dbReference type="InterPro" id="IPR012677">
    <property type="entry name" value="Nucleotide-bd_a/b_plait_sf"/>
</dbReference>
<feature type="compositionally biased region" description="Basic and acidic residues" evidence="4">
    <location>
        <begin position="272"/>
        <end position="284"/>
    </location>
</feature>
<dbReference type="GO" id="GO:0003723">
    <property type="term" value="F:RNA binding"/>
    <property type="evidence" value="ECO:0007669"/>
    <property type="project" value="UniProtKB-UniRule"/>
</dbReference>
<accession>A0A0G4HBY6</accession>
<organism evidence="6">
    <name type="scientific">Chromera velia CCMP2878</name>
    <dbReference type="NCBI Taxonomy" id="1169474"/>
    <lineage>
        <taxon>Eukaryota</taxon>
        <taxon>Sar</taxon>
        <taxon>Alveolata</taxon>
        <taxon>Colpodellida</taxon>
        <taxon>Chromeraceae</taxon>
        <taxon>Chromera</taxon>
    </lineage>
</organism>
<evidence type="ECO:0000256" key="4">
    <source>
        <dbReference type="SAM" id="MobiDB-lite"/>
    </source>
</evidence>
<name>A0A0G4HBY6_9ALVE</name>
<feature type="compositionally biased region" description="Polar residues" evidence="4">
    <location>
        <begin position="424"/>
        <end position="435"/>
    </location>
</feature>
<feature type="compositionally biased region" description="Pro residues" evidence="4">
    <location>
        <begin position="482"/>
        <end position="495"/>
    </location>
</feature>
<feature type="domain" description="RRM" evidence="5">
    <location>
        <begin position="136"/>
        <end position="218"/>
    </location>
</feature>
<dbReference type="Gene3D" id="3.30.70.330">
    <property type="match status" value="1"/>
</dbReference>